<dbReference type="Gene3D" id="3.30.890.10">
    <property type="entry name" value="Methyl-cpg-binding Protein 2, Chain A"/>
    <property type="match status" value="1"/>
</dbReference>
<dbReference type="Pfam" id="PF14048">
    <property type="entry name" value="MBD_C"/>
    <property type="match status" value="1"/>
</dbReference>
<evidence type="ECO:0000256" key="1">
    <source>
        <dbReference type="ARBA" id="ARBA00004123"/>
    </source>
</evidence>
<evidence type="ECO:0000256" key="6">
    <source>
        <dbReference type="ARBA" id="ARBA00023125"/>
    </source>
</evidence>
<evidence type="ECO:0000256" key="5">
    <source>
        <dbReference type="ARBA" id="ARBA00023015"/>
    </source>
</evidence>
<dbReference type="InterPro" id="IPR001739">
    <property type="entry name" value="Methyl_CpG_DNA-bd"/>
</dbReference>
<accession>A0A1S3H6V1</accession>
<dbReference type="GeneID" id="106151953"/>
<dbReference type="PANTHER" id="PTHR12396:SF0">
    <property type="entry name" value="METHYL-CPG BINDING DOMAIN PROTEIN-LIKE, ISOFORM C"/>
    <property type="match status" value="1"/>
</dbReference>
<organism evidence="10 11">
    <name type="scientific">Lingula anatina</name>
    <name type="common">Brachiopod</name>
    <name type="synonym">Lingula unguis</name>
    <dbReference type="NCBI Taxonomy" id="7574"/>
    <lineage>
        <taxon>Eukaryota</taxon>
        <taxon>Metazoa</taxon>
        <taxon>Spiralia</taxon>
        <taxon>Lophotrochozoa</taxon>
        <taxon>Brachiopoda</taxon>
        <taxon>Linguliformea</taxon>
        <taxon>Lingulata</taxon>
        <taxon>Lingulida</taxon>
        <taxon>Linguloidea</taxon>
        <taxon>Lingulidae</taxon>
        <taxon>Lingula</taxon>
    </lineage>
</organism>
<dbReference type="AlphaFoldDB" id="A0A1S3H6V1"/>
<dbReference type="FunFam" id="3.30.890.10:FF:000003">
    <property type="entry name" value="methyl-CpG-binding domain protein 2"/>
    <property type="match status" value="1"/>
</dbReference>
<dbReference type="RefSeq" id="XP_013380854.1">
    <property type="nucleotide sequence ID" value="XM_013525400.1"/>
</dbReference>
<evidence type="ECO:0000256" key="2">
    <source>
        <dbReference type="ARBA" id="ARBA00004286"/>
    </source>
</evidence>
<evidence type="ECO:0000259" key="9">
    <source>
        <dbReference type="PROSITE" id="PS50982"/>
    </source>
</evidence>
<proteinExistence type="predicted"/>
<reference evidence="11" key="1">
    <citation type="submission" date="2025-08" db="UniProtKB">
        <authorList>
            <consortium name="RefSeq"/>
        </authorList>
    </citation>
    <scope>IDENTIFICATION</scope>
    <source>
        <tissue evidence="11">Gonads</tissue>
    </source>
</reference>
<sequence>MSFEKRRSDCTGLPSGWMREEVVRKSGLSAGKTDVYYISPDGRKFRSKPQLARHLGDLYDLTAFDFRTGKIVHSSIRKSRRMKGLRHDSSLVLPIRQTASIFKQPVTVIRTQPQSKSRTDLKHGPQDPPKQLFWEKNLQGIDACDTSENIFKTIELPKNLLGVGPDLSEENLLQSIAAALHLSNEPLLGQGASKSAIDKNPGVNINPGQPLIQKVLISDEDVRRQEHRVRAARKKLQEALEYWGTDGL</sequence>
<keyword evidence="5" id="KW-0805">Transcription regulation</keyword>
<dbReference type="GO" id="GO:0006346">
    <property type="term" value="P:DNA methylation-dependent constitutive heterochromatin formation"/>
    <property type="evidence" value="ECO:0007669"/>
    <property type="project" value="TreeGrafter"/>
</dbReference>
<keyword evidence="3" id="KW-0158">Chromosome</keyword>
<dbReference type="FunCoup" id="A0A1S3H6V1">
    <property type="interactions" value="976"/>
</dbReference>
<dbReference type="GO" id="GO:0000785">
    <property type="term" value="C:chromatin"/>
    <property type="evidence" value="ECO:0007669"/>
    <property type="project" value="UniProtKB-ARBA"/>
</dbReference>
<keyword evidence="8" id="KW-0539">Nucleus</keyword>
<evidence type="ECO:0000256" key="4">
    <source>
        <dbReference type="ARBA" id="ARBA00022553"/>
    </source>
</evidence>
<dbReference type="Pfam" id="PF01429">
    <property type="entry name" value="MBD"/>
    <property type="match status" value="1"/>
</dbReference>
<protein>
    <submittedName>
        <fullName evidence="11">Methyl-CpG-binding domain protein 2</fullName>
    </submittedName>
</protein>
<evidence type="ECO:0000256" key="8">
    <source>
        <dbReference type="ARBA" id="ARBA00023242"/>
    </source>
</evidence>
<dbReference type="Pfam" id="PF16564">
    <property type="entry name" value="MBDa"/>
    <property type="match status" value="1"/>
</dbReference>
<dbReference type="OrthoDB" id="10072024at2759"/>
<dbReference type="PROSITE" id="PS50982">
    <property type="entry name" value="MBD"/>
    <property type="match status" value="1"/>
</dbReference>
<feature type="domain" description="MBD" evidence="9">
    <location>
        <begin position="3"/>
        <end position="71"/>
    </location>
</feature>
<dbReference type="KEGG" id="lak:106151953"/>
<dbReference type="InParanoid" id="A0A1S3H6V1"/>
<evidence type="ECO:0000256" key="7">
    <source>
        <dbReference type="ARBA" id="ARBA00023163"/>
    </source>
</evidence>
<dbReference type="InterPro" id="IPR032343">
    <property type="entry name" value="MBD2/MBD3_p55-bd"/>
</dbReference>
<dbReference type="PANTHER" id="PTHR12396">
    <property type="entry name" value="METHYL-CPG BINDING PROTEIN, MBD"/>
    <property type="match status" value="1"/>
</dbReference>
<gene>
    <name evidence="11" type="primary">LOC106151953</name>
</gene>
<dbReference type="SMART" id="SM00391">
    <property type="entry name" value="MBD"/>
    <property type="match status" value="1"/>
</dbReference>
<keyword evidence="4" id="KW-0597">Phosphoprotein</keyword>
<dbReference type="STRING" id="7574.A0A1S3H6V1"/>
<evidence type="ECO:0000313" key="11">
    <source>
        <dbReference type="RefSeq" id="XP_013380854.1"/>
    </source>
</evidence>
<keyword evidence="7" id="KW-0804">Transcription</keyword>
<dbReference type="SUPFAM" id="SSF54171">
    <property type="entry name" value="DNA-binding domain"/>
    <property type="match status" value="1"/>
</dbReference>
<dbReference type="InterPro" id="IPR016177">
    <property type="entry name" value="DNA-bd_dom_sf"/>
</dbReference>
<dbReference type="InterPro" id="IPR025884">
    <property type="entry name" value="MeCpG-bd_2/3_C_dom"/>
</dbReference>
<dbReference type="Proteomes" id="UP000085678">
    <property type="component" value="Unplaced"/>
</dbReference>
<name>A0A1S3H6V1_LINAN</name>
<comment type="subcellular location">
    <subcellularLocation>
        <location evidence="2">Chromosome</location>
    </subcellularLocation>
    <subcellularLocation>
        <location evidence="1">Nucleus</location>
    </subcellularLocation>
</comment>
<dbReference type="GO" id="GO:0000122">
    <property type="term" value="P:negative regulation of transcription by RNA polymerase II"/>
    <property type="evidence" value="ECO:0007669"/>
    <property type="project" value="TreeGrafter"/>
</dbReference>
<keyword evidence="10" id="KW-1185">Reference proteome</keyword>
<dbReference type="GO" id="GO:0000118">
    <property type="term" value="C:histone deacetylase complex"/>
    <property type="evidence" value="ECO:0007669"/>
    <property type="project" value="UniProtKB-ARBA"/>
</dbReference>
<dbReference type="CDD" id="cd01396">
    <property type="entry name" value="MeCP2_MBD"/>
    <property type="match status" value="1"/>
</dbReference>
<evidence type="ECO:0000313" key="10">
    <source>
        <dbReference type="Proteomes" id="UP000085678"/>
    </source>
</evidence>
<keyword evidence="6" id="KW-0238">DNA-binding</keyword>
<dbReference type="GO" id="GO:0008327">
    <property type="term" value="F:methyl-CpG binding"/>
    <property type="evidence" value="ECO:0007669"/>
    <property type="project" value="TreeGrafter"/>
</dbReference>
<evidence type="ECO:0000256" key="3">
    <source>
        <dbReference type="ARBA" id="ARBA00022454"/>
    </source>
</evidence>